<keyword evidence="5" id="KW-0653">Protein transport</keyword>
<dbReference type="GO" id="GO:0015031">
    <property type="term" value="P:protein transport"/>
    <property type="evidence" value="ECO:0007669"/>
    <property type="project" value="UniProtKB-KW"/>
</dbReference>
<comment type="caution">
    <text evidence="9">The sequence shown here is derived from an EMBL/GenBank/DDBJ whole genome shotgun (WGS) entry which is preliminary data.</text>
</comment>
<dbReference type="PANTHER" id="PTHR31658:SF0">
    <property type="entry name" value="CONSERVED OLIGOMERIC GOLGI COMPLEX SUBUNIT 1"/>
    <property type="match status" value="1"/>
</dbReference>
<evidence type="ECO:0000313" key="9">
    <source>
        <dbReference type="EMBL" id="OAA32030.1"/>
    </source>
</evidence>
<evidence type="ECO:0000256" key="5">
    <source>
        <dbReference type="ARBA" id="ARBA00022927"/>
    </source>
</evidence>
<dbReference type="PANTHER" id="PTHR31658">
    <property type="entry name" value="CONSERVED OLIGOMERIC GOLGI COMPLEX SUBUNIT 1"/>
    <property type="match status" value="1"/>
</dbReference>
<proteinExistence type="inferred from homology"/>
<dbReference type="OrthoDB" id="46189at2759"/>
<feature type="compositionally biased region" description="Acidic residues" evidence="8">
    <location>
        <begin position="701"/>
        <end position="715"/>
    </location>
</feature>
<evidence type="ECO:0000256" key="7">
    <source>
        <dbReference type="ARBA" id="ARBA00023136"/>
    </source>
</evidence>
<dbReference type="GO" id="GO:0006891">
    <property type="term" value="P:intra-Golgi vesicle-mediated transport"/>
    <property type="evidence" value="ECO:0007669"/>
    <property type="project" value="InterPro"/>
</dbReference>
<dbReference type="GO" id="GO:0017119">
    <property type="term" value="C:Golgi transport complex"/>
    <property type="evidence" value="ECO:0007669"/>
    <property type="project" value="InterPro"/>
</dbReference>
<evidence type="ECO:0000256" key="1">
    <source>
        <dbReference type="ARBA" id="ARBA00004395"/>
    </source>
</evidence>
<gene>
    <name evidence="9" type="ORF">AAL_01362</name>
</gene>
<reference evidence="9 10" key="1">
    <citation type="journal article" date="2016" name="Genome Biol. Evol.">
        <title>Divergent and convergent evolution of fungal pathogenicity.</title>
        <authorList>
            <person name="Shang Y."/>
            <person name="Xiao G."/>
            <person name="Zheng P."/>
            <person name="Cen K."/>
            <person name="Zhan S."/>
            <person name="Wang C."/>
        </authorList>
    </citation>
    <scope>NUCLEOTIDE SEQUENCE [LARGE SCALE GENOMIC DNA]</scope>
    <source>
        <strain evidence="9 10">RCEF 2490</strain>
    </source>
</reference>
<protein>
    <recommendedName>
        <fullName evidence="3">Conserved oligomeric Golgi complex subunit 1</fullName>
    </recommendedName>
</protein>
<evidence type="ECO:0000256" key="4">
    <source>
        <dbReference type="ARBA" id="ARBA00022448"/>
    </source>
</evidence>
<evidence type="ECO:0000256" key="6">
    <source>
        <dbReference type="ARBA" id="ARBA00023034"/>
    </source>
</evidence>
<dbReference type="AlphaFoldDB" id="A0A166U421"/>
<organism evidence="9 10">
    <name type="scientific">Moelleriella libera RCEF 2490</name>
    <dbReference type="NCBI Taxonomy" id="1081109"/>
    <lineage>
        <taxon>Eukaryota</taxon>
        <taxon>Fungi</taxon>
        <taxon>Dikarya</taxon>
        <taxon>Ascomycota</taxon>
        <taxon>Pezizomycotina</taxon>
        <taxon>Sordariomycetes</taxon>
        <taxon>Hypocreomycetidae</taxon>
        <taxon>Hypocreales</taxon>
        <taxon>Clavicipitaceae</taxon>
        <taxon>Moelleriella</taxon>
    </lineage>
</organism>
<comment type="subcellular location">
    <subcellularLocation>
        <location evidence="1">Golgi apparatus membrane</location>
        <topology evidence="1">Peripheral membrane protein</topology>
    </subcellularLocation>
</comment>
<accession>A0A166U421</accession>
<dbReference type="Pfam" id="PF08700">
    <property type="entry name" value="VPS51_Exo84_N"/>
    <property type="match status" value="1"/>
</dbReference>
<keyword evidence="7" id="KW-0472">Membrane</keyword>
<evidence type="ECO:0000313" key="10">
    <source>
        <dbReference type="Proteomes" id="UP000078544"/>
    </source>
</evidence>
<keyword evidence="10" id="KW-1185">Reference proteome</keyword>
<evidence type="ECO:0000256" key="3">
    <source>
        <dbReference type="ARBA" id="ARBA00020978"/>
    </source>
</evidence>
<evidence type="ECO:0000256" key="8">
    <source>
        <dbReference type="SAM" id="MobiDB-lite"/>
    </source>
</evidence>
<keyword evidence="6" id="KW-0333">Golgi apparatus</keyword>
<feature type="region of interest" description="Disordered" evidence="8">
    <location>
        <begin position="688"/>
        <end position="719"/>
    </location>
</feature>
<dbReference type="STRING" id="1081109.A0A166U421"/>
<sequence>MATTIPELSTLTSAADVFSGGFTLPQIRSIHKSLHVEIEEKSARLRTQVGNSYRELLGTADTIVHMQDDNERIQEILGRMGGRCGRTVISAKAAGLSKFISRRPTPAMRETARLELLELCGLMVGRVLKGGGMLDTQIKRGDRLVLATKIFVISRLLVKNLKEEQLSERAQRVVDAASKTSETLRRRIQRHIERLLESTDATTDTEDVVKALCANSLANSSGSKNTIRHFIRVRQRAMEVALDLDEDTERALSADDVVHSLTLYTATLLDVQALVPVKLSQALSSLKGRKLLADPSLKSLEGLRLDMYEQWCSEEIQDFMPFIRHDDLDAKEARDMLGGFAEKGLQIVASGLKSTLSHMVDFKSITDLRTRVLQLWIRDGGRARGLDPQETQDVLREVINARLLDVVETKAAKLRLVGSEMTATLEGWQGGVSDAHVSLWDDNGYDEALANGAEPFIREVVSRLHGRNDAVSKAVNSYKSWYHIIDDVKTVVEELRKQRWDNDYDEIEDEETIEARQKMLSREDPKKLQEKLNEMLDQSFDKLAEHIQELWRQHAEHSCSGRMAIYLIRVLRDIRAQLPDRPSVTDFGLSMVPSLHSQIAAMAFEAPLRELTSSGLSDRHVVTLPLWEGDPALPTQPSPCIFMFLRDLSLSMSDLGTDLWTPAAMGKLKRQLGRELCSAWHKQLETLVQTAPAEKKNADNDSGEAEGEEEADEQAQPDSTAADICTQWLFDVALLKCCVGKAGAGKGEDDETEASHHYVKLEAGIFAQSGIDQDAKKRLGKSAQDFWGRVSLLFGMLA</sequence>
<keyword evidence="4" id="KW-0813">Transport</keyword>
<comment type="similarity">
    <text evidence="2">Belongs to the COG1 family.</text>
</comment>
<dbReference type="InterPro" id="IPR033370">
    <property type="entry name" value="COG1"/>
</dbReference>
<evidence type="ECO:0000256" key="2">
    <source>
        <dbReference type="ARBA" id="ARBA00006653"/>
    </source>
</evidence>
<name>A0A166U421_9HYPO</name>
<dbReference type="EMBL" id="AZGY01000002">
    <property type="protein sequence ID" value="OAA32030.1"/>
    <property type="molecule type" value="Genomic_DNA"/>
</dbReference>
<dbReference type="GO" id="GO:0000139">
    <property type="term" value="C:Golgi membrane"/>
    <property type="evidence" value="ECO:0007669"/>
    <property type="project" value="UniProtKB-SubCell"/>
</dbReference>
<dbReference type="Proteomes" id="UP000078544">
    <property type="component" value="Unassembled WGS sequence"/>
</dbReference>